<reference evidence="2 3" key="1">
    <citation type="submission" date="2019-03" db="EMBL/GenBank/DDBJ databases">
        <title>Genomics of glacier-inhabiting Cryobacterium strains.</title>
        <authorList>
            <person name="Liu Q."/>
            <person name="Xin Y.-H."/>
        </authorList>
    </citation>
    <scope>NUCLEOTIDE SEQUENCE [LARGE SCALE GENOMIC DNA]</scope>
    <source>
        <strain evidence="2 3">Hz16</strain>
    </source>
</reference>
<dbReference type="AlphaFoldDB" id="A0A4R9AQW1"/>
<organism evidence="2 3">
    <name type="scientific">Cryobacterium gelidum</name>
    <dbReference type="NCBI Taxonomy" id="1259164"/>
    <lineage>
        <taxon>Bacteria</taxon>
        <taxon>Bacillati</taxon>
        <taxon>Actinomycetota</taxon>
        <taxon>Actinomycetes</taxon>
        <taxon>Micrococcales</taxon>
        <taxon>Microbacteriaceae</taxon>
        <taxon>Cryobacterium</taxon>
    </lineage>
</organism>
<keyword evidence="1" id="KW-1133">Transmembrane helix</keyword>
<evidence type="ECO:0000313" key="2">
    <source>
        <dbReference type="EMBL" id="TFD68213.1"/>
    </source>
</evidence>
<evidence type="ECO:0000256" key="1">
    <source>
        <dbReference type="SAM" id="Phobius"/>
    </source>
</evidence>
<proteinExistence type="predicted"/>
<keyword evidence="3" id="KW-1185">Reference proteome</keyword>
<dbReference type="RefSeq" id="WP_134552646.1">
    <property type="nucleotide sequence ID" value="NZ_SOHL01000027.1"/>
</dbReference>
<gene>
    <name evidence="2" type="ORF">E3T50_13665</name>
</gene>
<evidence type="ECO:0000313" key="3">
    <source>
        <dbReference type="Proteomes" id="UP000297983"/>
    </source>
</evidence>
<name>A0A4R9AQW1_9MICO</name>
<sequence>MSNFEPDFAAGAGIAVVLVVVYLLVLAVGFVVSAWVTSLFIRLVIRFMRKPLDREYRYMRGDYSSSARPSAQRQAFRPNGF</sequence>
<protein>
    <submittedName>
        <fullName evidence="2">Uncharacterized protein</fullName>
    </submittedName>
</protein>
<keyword evidence="1" id="KW-0472">Membrane</keyword>
<accession>A0A4R9AQW1</accession>
<keyword evidence="1" id="KW-0812">Transmembrane</keyword>
<dbReference type="EMBL" id="SOHL01000027">
    <property type="protein sequence ID" value="TFD68213.1"/>
    <property type="molecule type" value="Genomic_DNA"/>
</dbReference>
<feature type="transmembrane region" description="Helical" evidence="1">
    <location>
        <begin position="12"/>
        <end position="45"/>
    </location>
</feature>
<comment type="caution">
    <text evidence="2">The sequence shown here is derived from an EMBL/GenBank/DDBJ whole genome shotgun (WGS) entry which is preliminary data.</text>
</comment>
<dbReference type="Proteomes" id="UP000297983">
    <property type="component" value="Unassembled WGS sequence"/>
</dbReference>